<proteinExistence type="predicted"/>
<organism evidence="2 3">
    <name type="scientific">Alkaliphilus metalliredigens (strain QYMF)</name>
    <dbReference type="NCBI Taxonomy" id="293826"/>
    <lineage>
        <taxon>Bacteria</taxon>
        <taxon>Bacillati</taxon>
        <taxon>Bacillota</taxon>
        <taxon>Clostridia</taxon>
        <taxon>Peptostreptococcales</taxon>
        <taxon>Natronincolaceae</taxon>
        <taxon>Alkaliphilus</taxon>
    </lineage>
</organism>
<dbReference type="HOGENOM" id="CLU_2079772_0_0_9"/>
<name>A6TP70_ALKMQ</name>
<dbReference type="InterPro" id="IPR026369">
    <property type="entry name" value="CxxC_20_CxxC"/>
</dbReference>
<keyword evidence="3" id="KW-1185">Reference proteome</keyword>
<evidence type="ECO:0000313" key="3">
    <source>
        <dbReference type="Proteomes" id="UP000001572"/>
    </source>
</evidence>
<sequence length="117" mass="13699">MQKCSNCSSQFKRKNIIKSVWLRGYSPILCENCNTKHYFNVSTRWIVGLSIGGPLFMLYRPFYYGYYILLGYILWLALVIYLTPSFARYHIKAGNMLERYGGGNNMPIIYKILISIF</sequence>
<evidence type="ECO:0000256" key="1">
    <source>
        <dbReference type="SAM" id="Phobius"/>
    </source>
</evidence>
<keyword evidence="1" id="KW-1133">Transmembrane helix</keyword>
<evidence type="ECO:0008006" key="4">
    <source>
        <dbReference type="Google" id="ProtNLM"/>
    </source>
</evidence>
<dbReference type="eggNOG" id="ENOG5032M85">
    <property type="taxonomic scope" value="Bacteria"/>
</dbReference>
<evidence type="ECO:0000313" key="2">
    <source>
        <dbReference type="EMBL" id="ABR47988.1"/>
    </source>
</evidence>
<dbReference type="AlphaFoldDB" id="A6TP70"/>
<dbReference type="EMBL" id="CP000724">
    <property type="protein sequence ID" value="ABR47988.1"/>
    <property type="molecule type" value="Genomic_DNA"/>
</dbReference>
<gene>
    <name evidence="2" type="ordered locus">Amet_1818</name>
</gene>
<dbReference type="RefSeq" id="WP_012063023.1">
    <property type="nucleotide sequence ID" value="NC_009633.1"/>
</dbReference>
<protein>
    <recommendedName>
        <fullName evidence="4">Cxxc_20_cxxc protein</fullName>
    </recommendedName>
</protein>
<keyword evidence="1" id="KW-0812">Transmembrane</keyword>
<dbReference type="KEGG" id="amt:Amet_1818"/>
<feature type="transmembrane region" description="Helical" evidence="1">
    <location>
        <begin position="64"/>
        <end position="82"/>
    </location>
</feature>
<dbReference type="OrthoDB" id="2085384at2"/>
<reference evidence="3" key="1">
    <citation type="journal article" date="2016" name="Genome Announc.">
        <title>Complete genome sequence of Alkaliphilus metalliredigens strain QYMF, an alkaliphilic and metal-reducing bacterium isolated from borax-contaminated leachate ponds.</title>
        <authorList>
            <person name="Hwang C."/>
            <person name="Copeland A."/>
            <person name="Lucas S."/>
            <person name="Lapidus A."/>
            <person name="Barry K."/>
            <person name="Detter J.C."/>
            <person name="Glavina Del Rio T."/>
            <person name="Hammon N."/>
            <person name="Israni S."/>
            <person name="Dalin E."/>
            <person name="Tice H."/>
            <person name="Pitluck S."/>
            <person name="Chertkov O."/>
            <person name="Brettin T."/>
            <person name="Bruce D."/>
            <person name="Han C."/>
            <person name="Schmutz J."/>
            <person name="Larimer F."/>
            <person name="Land M.L."/>
            <person name="Hauser L."/>
            <person name="Kyrpides N."/>
            <person name="Mikhailova N."/>
            <person name="Ye Q."/>
            <person name="Zhou J."/>
            <person name="Richardson P."/>
            <person name="Fields M.W."/>
        </authorList>
    </citation>
    <scope>NUCLEOTIDE SEQUENCE [LARGE SCALE GENOMIC DNA]</scope>
    <source>
        <strain evidence="3">QYMF</strain>
    </source>
</reference>
<keyword evidence="1" id="KW-0472">Membrane</keyword>
<accession>A6TP70</accession>
<dbReference type="Proteomes" id="UP000001572">
    <property type="component" value="Chromosome"/>
</dbReference>
<dbReference type="NCBIfam" id="TIGR04104">
    <property type="entry name" value="cxxc_20_cxxc"/>
    <property type="match status" value="1"/>
</dbReference>